<keyword evidence="5" id="KW-0560">Oxidoreductase</keyword>
<dbReference type="Gene3D" id="3.40.109.10">
    <property type="entry name" value="NADH Oxidase"/>
    <property type="match status" value="1"/>
</dbReference>
<feature type="domain" description="Nitroreductase" evidence="6">
    <location>
        <begin position="7"/>
        <end position="169"/>
    </location>
</feature>
<accession>A0A0W8E2B8</accession>
<evidence type="ECO:0000256" key="5">
    <source>
        <dbReference type="ARBA" id="ARBA00023002"/>
    </source>
</evidence>
<evidence type="ECO:0000256" key="1">
    <source>
        <dbReference type="ARBA" id="ARBA00001917"/>
    </source>
</evidence>
<gene>
    <name evidence="7" type="ORF">ASZ90_019854</name>
</gene>
<dbReference type="SUPFAM" id="SSF55469">
    <property type="entry name" value="FMN-dependent nitroreductase-like"/>
    <property type="match status" value="1"/>
</dbReference>
<reference evidence="7" key="1">
    <citation type="journal article" date="2015" name="Proc. Natl. Acad. Sci. U.S.A.">
        <title>Networks of energetic and metabolic interactions define dynamics in microbial communities.</title>
        <authorList>
            <person name="Embree M."/>
            <person name="Liu J.K."/>
            <person name="Al-Bassam M.M."/>
            <person name="Zengler K."/>
        </authorList>
    </citation>
    <scope>NUCLEOTIDE SEQUENCE</scope>
</reference>
<name>A0A0W8E2B8_9ZZZZ</name>
<keyword evidence="3" id="KW-0285">Flavoprotein</keyword>
<evidence type="ECO:0000313" key="7">
    <source>
        <dbReference type="EMBL" id="KUG02778.1"/>
    </source>
</evidence>
<sequence length="190" mass="21319">MDIIQAIKERRSYRSYLNQPVEEEKLQNILEAGRWAPSVMNLQPWKFFIVKNPDVKNQLKAACYETLQKIFQASGWKWVSKFSLEFLSEAPVIIVIAGDPQKTGADQFLPGRGTGYAFSCCAAVQNMHLAAHAVGLGTLWFTLYETDKVKELLNIPAELDVVSMIVLGYPTEAAVPVKRKPLDEMVTVIS</sequence>
<dbReference type="InterPro" id="IPR000415">
    <property type="entry name" value="Nitroreductase-like"/>
</dbReference>
<dbReference type="PANTHER" id="PTHR43673:SF2">
    <property type="entry name" value="NITROREDUCTASE"/>
    <property type="match status" value="1"/>
</dbReference>
<proteinExistence type="inferred from homology"/>
<evidence type="ECO:0000259" key="6">
    <source>
        <dbReference type="Pfam" id="PF00881"/>
    </source>
</evidence>
<dbReference type="AlphaFoldDB" id="A0A0W8E2B8"/>
<comment type="similarity">
    <text evidence="2">Belongs to the nitroreductase family.</text>
</comment>
<dbReference type="PANTHER" id="PTHR43673">
    <property type="entry name" value="NAD(P)H NITROREDUCTASE YDGI-RELATED"/>
    <property type="match status" value="1"/>
</dbReference>
<dbReference type="Pfam" id="PF00881">
    <property type="entry name" value="Nitroreductase"/>
    <property type="match status" value="1"/>
</dbReference>
<evidence type="ECO:0000256" key="3">
    <source>
        <dbReference type="ARBA" id="ARBA00022630"/>
    </source>
</evidence>
<dbReference type="InterPro" id="IPR029479">
    <property type="entry name" value="Nitroreductase"/>
</dbReference>
<protein>
    <submittedName>
        <fullName evidence="7">Nitroreductase</fullName>
    </submittedName>
</protein>
<dbReference type="EMBL" id="LNQE01001909">
    <property type="protein sequence ID" value="KUG02778.1"/>
    <property type="molecule type" value="Genomic_DNA"/>
</dbReference>
<comment type="cofactor">
    <cofactor evidence="1">
        <name>FMN</name>
        <dbReference type="ChEBI" id="CHEBI:58210"/>
    </cofactor>
</comment>
<keyword evidence="4" id="KW-0288">FMN</keyword>
<evidence type="ECO:0000256" key="4">
    <source>
        <dbReference type="ARBA" id="ARBA00022643"/>
    </source>
</evidence>
<organism evidence="7">
    <name type="scientific">hydrocarbon metagenome</name>
    <dbReference type="NCBI Taxonomy" id="938273"/>
    <lineage>
        <taxon>unclassified sequences</taxon>
        <taxon>metagenomes</taxon>
        <taxon>ecological metagenomes</taxon>
    </lineage>
</organism>
<comment type="caution">
    <text evidence="7">The sequence shown here is derived from an EMBL/GenBank/DDBJ whole genome shotgun (WGS) entry which is preliminary data.</text>
</comment>
<evidence type="ECO:0000256" key="2">
    <source>
        <dbReference type="ARBA" id="ARBA00007118"/>
    </source>
</evidence>
<dbReference type="GO" id="GO:0016491">
    <property type="term" value="F:oxidoreductase activity"/>
    <property type="evidence" value="ECO:0007669"/>
    <property type="project" value="UniProtKB-KW"/>
</dbReference>